<dbReference type="Proteomes" id="UP001151582">
    <property type="component" value="Unassembled WGS sequence"/>
</dbReference>
<feature type="compositionally biased region" description="Polar residues" evidence="2">
    <location>
        <begin position="548"/>
        <end position="561"/>
    </location>
</feature>
<feature type="transmembrane region" description="Helical" evidence="3">
    <location>
        <begin position="297"/>
        <end position="318"/>
    </location>
</feature>
<evidence type="ECO:0000256" key="2">
    <source>
        <dbReference type="SAM" id="MobiDB-lite"/>
    </source>
</evidence>
<reference evidence="4" key="1">
    <citation type="submission" date="2022-07" db="EMBL/GenBank/DDBJ databases">
        <title>Phylogenomic reconstructions and comparative analyses of Kickxellomycotina fungi.</title>
        <authorList>
            <person name="Reynolds N.K."/>
            <person name="Stajich J.E."/>
            <person name="Barry K."/>
            <person name="Grigoriev I.V."/>
            <person name="Crous P."/>
            <person name="Smith M.E."/>
        </authorList>
    </citation>
    <scope>NUCLEOTIDE SEQUENCE</scope>
    <source>
        <strain evidence="4">RSA 567</strain>
    </source>
</reference>
<dbReference type="PANTHER" id="PTHR16130">
    <property type="entry name" value="LYSOSOMAL COBALAMIN TRANSPORTER-RELATED"/>
    <property type="match status" value="1"/>
</dbReference>
<dbReference type="InterPro" id="IPR050854">
    <property type="entry name" value="LMBD1_LysCbl_Transport"/>
</dbReference>
<name>A0A9W8EDX0_9FUNG</name>
<dbReference type="EMBL" id="JANBQB010000124">
    <property type="protein sequence ID" value="KAJ1981469.1"/>
    <property type="molecule type" value="Genomic_DNA"/>
</dbReference>
<dbReference type="GO" id="GO:0072665">
    <property type="term" value="P:protein localization to vacuole"/>
    <property type="evidence" value="ECO:0007669"/>
    <property type="project" value="TreeGrafter"/>
</dbReference>
<feature type="transmembrane region" description="Helical" evidence="3">
    <location>
        <begin position="361"/>
        <end position="384"/>
    </location>
</feature>
<feature type="compositionally biased region" description="Basic and acidic residues" evidence="2">
    <location>
        <begin position="575"/>
        <end position="584"/>
    </location>
</feature>
<dbReference type="GO" id="GO:0005774">
    <property type="term" value="C:vacuolar membrane"/>
    <property type="evidence" value="ECO:0007669"/>
    <property type="project" value="TreeGrafter"/>
</dbReference>
<protein>
    <recommendedName>
        <fullName evidence="6">Lysosomal cobalamin transporter</fullName>
    </recommendedName>
</protein>
<feature type="coiled-coil region" evidence="1">
    <location>
        <begin position="255"/>
        <end position="282"/>
    </location>
</feature>
<evidence type="ECO:0000313" key="5">
    <source>
        <dbReference type="Proteomes" id="UP001151582"/>
    </source>
</evidence>
<feature type="transmembrane region" description="Helical" evidence="3">
    <location>
        <begin position="141"/>
        <end position="159"/>
    </location>
</feature>
<keyword evidence="5" id="KW-1185">Reference proteome</keyword>
<keyword evidence="3" id="KW-0472">Membrane</keyword>
<feature type="region of interest" description="Disordered" evidence="2">
    <location>
        <begin position="544"/>
        <end position="584"/>
    </location>
</feature>
<evidence type="ECO:0000313" key="4">
    <source>
        <dbReference type="EMBL" id="KAJ1981469.1"/>
    </source>
</evidence>
<feature type="transmembrane region" description="Helical" evidence="3">
    <location>
        <begin position="6"/>
        <end position="29"/>
    </location>
</feature>
<feature type="transmembrane region" description="Helical" evidence="3">
    <location>
        <begin position="179"/>
        <end position="201"/>
    </location>
</feature>
<organism evidence="4 5">
    <name type="scientific">Dimargaris verticillata</name>
    <dbReference type="NCBI Taxonomy" id="2761393"/>
    <lineage>
        <taxon>Eukaryota</taxon>
        <taxon>Fungi</taxon>
        <taxon>Fungi incertae sedis</taxon>
        <taxon>Zoopagomycota</taxon>
        <taxon>Kickxellomycotina</taxon>
        <taxon>Dimargaritomycetes</taxon>
        <taxon>Dimargaritales</taxon>
        <taxon>Dimargaritaceae</taxon>
        <taxon>Dimargaris</taxon>
    </lineage>
</organism>
<comment type="caution">
    <text evidence="4">The sequence shown here is derived from an EMBL/GenBank/DDBJ whole genome shotgun (WGS) entry which is preliminary data.</text>
</comment>
<dbReference type="PANTHER" id="PTHR16130:SF2">
    <property type="entry name" value="LYSOSOMAL COBALAMIN TRANSPORT ESCORT PROTEIN LMBD1"/>
    <property type="match status" value="1"/>
</dbReference>
<feature type="transmembrane region" description="Helical" evidence="3">
    <location>
        <begin position="405"/>
        <end position="428"/>
    </location>
</feature>
<sequence>MEFHSLVATGWLAYGALALVYLITSYTLVRCFRHPEESDRLATGTSVLGFWTCLCLATLAALDVFFVSAVNDNTTGLKHAWATPQVVDAIHSSVLAARYSLVGLTAMLCSLLVPFAYFFYEENDLETCLSDRIKNALKYTLFIVTMAMVLFSTGFVLQVQKNMPDNSDWYQHLLANATIQRAVLFALGLMLALGMAVYLLYTSIGLSLLPLHVTQPHRRSVVPFNTHRLERDLEINRQMQRTISVRYESLRVPISTRDKMLLEELENQARALQQQLHASRPKGTRLGRCASAVWRPLRVLTGGMLVIVSWVVVLSVALTSVDRIKNSVCGSNCGYYFDQAIMLNPVAYAFQQLAAVFPADIGALLGLIGFLVVCTMTAVVYRGIGLLGLVRFYTISPAITAPQGLLFFATLSMLAVLGLDYTLAVQIAPQYMTFGSQMFCNHTEGHVRTCRDHPEEIMFCHAGAPRGLCTATTLSTLVNSVAVNYPIFGTTFFHAQWLFMALYIIGFTVFVFKACHGSLRITADSDRTDAELAEDDELAAETARGILSSRSAQARTASMYSRGSAPSPRSVSGADPHERRPLLL</sequence>
<proteinExistence type="predicted"/>
<dbReference type="OrthoDB" id="73273at2759"/>
<evidence type="ECO:0008006" key="6">
    <source>
        <dbReference type="Google" id="ProtNLM"/>
    </source>
</evidence>
<accession>A0A9W8EDX0</accession>
<keyword evidence="1" id="KW-0175">Coiled coil</keyword>
<dbReference type="AlphaFoldDB" id="A0A9W8EDX0"/>
<gene>
    <name evidence="4" type="ORF">H4R34_002063</name>
</gene>
<feature type="transmembrane region" description="Helical" evidence="3">
    <location>
        <begin position="41"/>
        <end position="62"/>
    </location>
</feature>
<keyword evidence="3" id="KW-0812">Transmembrane</keyword>
<evidence type="ECO:0000256" key="1">
    <source>
        <dbReference type="SAM" id="Coils"/>
    </source>
</evidence>
<keyword evidence="3" id="KW-1133">Transmembrane helix</keyword>
<feature type="transmembrane region" description="Helical" evidence="3">
    <location>
        <begin position="494"/>
        <end position="512"/>
    </location>
</feature>
<feature type="transmembrane region" description="Helical" evidence="3">
    <location>
        <begin position="99"/>
        <end position="120"/>
    </location>
</feature>
<evidence type="ECO:0000256" key="3">
    <source>
        <dbReference type="SAM" id="Phobius"/>
    </source>
</evidence>